<sequence length="228" mass="25180">MSRPELHNMDSMGSDPPDPDSVLSEPPDIRNWFTSYVYDSPELNTLDGLQDFHGPRETCLEEGKKGKSGENSVSVESTDGLVSAGRELLGKAIDCGKSDELEHVKLAATVAGSSESLSFSSEPPDIKNWFSSYFYESSPLDTTRDFTVSDYKVKEDGEVYNAQRNPKNDNCGVLDFIDVKGSIELPNQSRASCVVVKCTNLVEDCKVDYKPLDKVLSHPQRLCLLCLL</sequence>
<evidence type="ECO:0000313" key="3">
    <source>
        <dbReference type="Proteomes" id="UP001153555"/>
    </source>
</evidence>
<dbReference type="Proteomes" id="UP001153555">
    <property type="component" value="Unassembled WGS sequence"/>
</dbReference>
<dbReference type="PANTHER" id="PTHR36368">
    <property type="entry name" value="ATP-DEPENDENT CASEINOLYTIC PROTEASE/CROTONASE FAMILY PROTEIN"/>
    <property type="match status" value="1"/>
</dbReference>
<accession>A0A9N7MW45</accession>
<reference evidence="2" key="1">
    <citation type="submission" date="2019-12" db="EMBL/GenBank/DDBJ databases">
        <authorList>
            <person name="Scholes J."/>
        </authorList>
    </citation>
    <scope>NUCLEOTIDE SEQUENCE</scope>
</reference>
<proteinExistence type="predicted"/>
<evidence type="ECO:0000256" key="1">
    <source>
        <dbReference type="SAM" id="MobiDB-lite"/>
    </source>
</evidence>
<feature type="compositionally biased region" description="Basic and acidic residues" evidence="1">
    <location>
        <begin position="54"/>
        <end position="68"/>
    </location>
</feature>
<gene>
    <name evidence="2" type="ORF">SHERM_14682</name>
</gene>
<organism evidence="2 3">
    <name type="scientific">Striga hermonthica</name>
    <name type="common">Purple witchweed</name>
    <name type="synonym">Buchnera hermonthica</name>
    <dbReference type="NCBI Taxonomy" id="68872"/>
    <lineage>
        <taxon>Eukaryota</taxon>
        <taxon>Viridiplantae</taxon>
        <taxon>Streptophyta</taxon>
        <taxon>Embryophyta</taxon>
        <taxon>Tracheophyta</taxon>
        <taxon>Spermatophyta</taxon>
        <taxon>Magnoliopsida</taxon>
        <taxon>eudicotyledons</taxon>
        <taxon>Gunneridae</taxon>
        <taxon>Pentapetalae</taxon>
        <taxon>asterids</taxon>
        <taxon>lamiids</taxon>
        <taxon>Lamiales</taxon>
        <taxon>Orobanchaceae</taxon>
        <taxon>Buchnereae</taxon>
        <taxon>Striga</taxon>
    </lineage>
</organism>
<dbReference type="AlphaFoldDB" id="A0A9N7MW45"/>
<dbReference type="OrthoDB" id="1847229at2759"/>
<evidence type="ECO:0000313" key="2">
    <source>
        <dbReference type="EMBL" id="CAA0814387.1"/>
    </source>
</evidence>
<feature type="region of interest" description="Disordered" evidence="1">
    <location>
        <begin position="54"/>
        <end position="77"/>
    </location>
</feature>
<comment type="caution">
    <text evidence="2">The sequence shown here is derived from an EMBL/GenBank/DDBJ whole genome shotgun (WGS) entry which is preliminary data.</text>
</comment>
<feature type="region of interest" description="Disordered" evidence="1">
    <location>
        <begin position="1"/>
        <end position="27"/>
    </location>
</feature>
<name>A0A9N7MW45_STRHE</name>
<dbReference type="PANTHER" id="PTHR36368:SF1">
    <property type="entry name" value="ATP-DEPENDENT CASEINOLYTIC PROTEASE_CROTONASE FAMILY PROTEIN"/>
    <property type="match status" value="1"/>
</dbReference>
<dbReference type="EMBL" id="CACSLK010012206">
    <property type="protein sequence ID" value="CAA0814387.1"/>
    <property type="molecule type" value="Genomic_DNA"/>
</dbReference>
<keyword evidence="3" id="KW-1185">Reference proteome</keyword>
<protein>
    <submittedName>
        <fullName evidence="2">Uncharacterized protein</fullName>
    </submittedName>
</protein>